<dbReference type="InterPro" id="IPR043143">
    <property type="entry name" value="Mal/L-sulf/L-lact_DH-like_NADP"/>
</dbReference>
<accession>A0A286GV27</accession>
<dbReference type="InterPro" id="IPR003767">
    <property type="entry name" value="Malate/L-lactate_DH-like"/>
</dbReference>
<reference evidence="4" key="1">
    <citation type="submission" date="2017-09" db="EMBL/GenBank/DDBJ databases">
        <authorList>
            <person name="Varghese N."/>
            <person name="Submissions S."/>
        </authorList>
    </citation>
    <scope>NUCLEOTIDE SEQUENCE [LARGE SCALE GENOMIC DNA]</scope>
    <source>
        <strain evidence="4">DSM 44270</strain>
    </source>
</reference>
<dbReference type="GO" id="GO:0016491">
    <property type="term" value="F:oxidoreductase activity"/>
    <property type="evidence" value="ECO:0007669"/>
    <property type="project" value="UniProtKB-KW"/>
</dbReference>
<dbReference type="PANTHER" id="PTHR11091:SF0">
    <property type="entry name" value="MALATE DEHYDROGENASE"/>
    <property type="match status" value="1"/>
</dbReference>
<dbReference type="Pfam" id="PF02615">
    <property type="entry name" value="Ldh_2"/>
    <property type="match status" value="1"/>
</dbReference>
<dbReference type="InterPro" id="IPR036111">
    <property type="entry name" value="Mal/L-sulfo/L-lacto_DH-like_sf"/>
</dbReference>
<sequence>MRVPAEQVRKQILSVFSAWGMDEQLADTTADVMVDTDLAGIDSHGLSMLMFYEGIRDRGELVLDIAPVVVREHGATALIDAQAGLGHPAAVMGMQLAVDKAETFGVGVVTVVNSHHFGALGYYASMAAERGVTGMVATTARTVAALPTRGTVPMLPTNPIAFAAPARRNRPFLLDMSTCTVAANKVKVYEFEGKPLPAGWVLDAKGQPVLDAAEAMKYIFERPDGGISPLGGTAEMRSHKGYGLALMVQFLSGALPGGSFAPVREQQPGAPDNIGHFFLAIDPKAFRAPGEFEDDVDVVIDMLHATPPIDPELPVLVPGDPEAAMREERRRDGIPISQALREKIRGVCERSGAEYLLEPSQGSGR</sequence>
<dbReference type="RefSeq" id="WP_097183808.1">
    <property type="nucleotide sequence ID" value="NZ_OCNK01000002.1"/>
</dbReference>
<evidence type="ECO:0000256" key="1">
    <source>
        <dbReference type="ARBA" id="ARBA00006056"/>
    </source>
</evidence>
<evidence type="ECO:0000313" key="3">
    <source>
        <dbReference type="EMBL" id="SOD98979.1"/>
    </source>
</evidence>
<dbReference type="Gene3D" id="1.10.1530.10">
    <property type="match status" value="1"/>
</dbReference>
<keyword evidence="4" id="KW-1185">Reference proteome</keyword>
<evidence type="ECO:0000313" key="4">
    <source>
        <dbReference type="Proteomes" id="UP000219482"/>
    </source>
</evidence>
<dbReference type="Proteomes" id="UP000219482">
    <property type="component" value="Unassembled WGS sequence"/>
</dbReference>
<dbReference type="OrthoDB" id="924592at2"/>
<organism evidence="3 4">
    <name type="scientific">Blastococcus haudaquaticus</name>
    <dbReference type="NCBI Taxonomy" id="1938745"/>
    <lineage>
        <taxon>Bacteria</taxon>
        <taxon>Bacillati</taxon>
        <taxon>Actinomycetota</taxon>
        <taxon>Actinomycetes</taxon>
        <taxon>Geodermatophilales</taxon>
        <taxon>Geodermatophilaceae</taxon>
        <taxon>Blastococcus</taxon>
    </lineage>
</organism>
<dbReference type="AlphaFoldDB" id="A0A286GV27"/>
<dbReference type="InterPro" id="IPR043144">
    <property type="entry name" value="Mal/L-sulf/L-lact_DH-like_ah"/>
</dbReference>
<dbReference type="EMBL" id="OCNK01000002">
    <property type="protein sequence ID" value="SOD98979.1"/>
    <property type="molecule type" value="Genomic_DNA"/>
</dbReference>
<gene>
    <name evidence="3" type="ORF">SAMN06272739_2119</name>
</gene>
<dbReference type="SUPFAM" id="SSF89733">
    <property type="entry name" value="L-sulfolactate dehydrogenase-like"/>
    <property type="match status" value="1"/>
</dbReference>
<dbReference type="Gene3D" id="3.30.1370.60">
    <property type="entry name" value="Hypothetical oxidoreductase yiak, domain 2"/>
    <property type="match status" value="1"/>
</dbReference>
<evidence type="ECO:0000256" key="2">
    <source>
        <dbReference type="ARBA" id="ARBA00023002"/>
    </source>
</evidence>
<keyword evidence="2" id="KW-0560">Oxidoreductase</keyword>
<name>A0A286GV27_9ACTN</name>
<dbReference type="PANTHER" id="PTHR11091">
    <property type="entry name" value="OXIDOREDUCTASE-RELATED"/>
    <property type="match status" value="1"/>
</dbReference>
<proteinExistence type="inferred from homology"/>
<protein>
    <submittedName>
        <fullName evidence="3">Malate/lactate/ureidoglycolate dehydrogenase, LDH2 family</fullName>
    </submittedName>
</protein>
<comment type="similarity">
    <text evidence="1">Belongs to the LDH2/MDH2 oxidoreductase family.</text>
</comment>